<dbReference type="InterPro" id="IPR002104">
    <property type="entry name" value="Integrase_catalytic"/>
</dbReference>
<dbReference type="InterPro" id="IPR013762">
    <property type="entry name" value="Integrase-like_cat_sf"/>
</dbReference>
<dbReference type="Gene3D" id="1.10.443.10">
    <property type="entry name" value="Intergrase catalytic core"/>
    <property type="match status" value="1"/>
</dbReference>
<dbReference type="NCBIfam" id="TIGR02249">
    <property type="entry name" value="integrase_gron"/>
    <property type="match status" value="1"/>
</dbReference>
<feature type="domain" description="Core-binding (CB)" evidence="7">
    <location>
        <begin position="12"/>
        <end position="95"/>
    </location>
</feature>
<dbReference type="GO" id="GO:0015074">
    <property type="term" value="P:DNA integration"/>
    <property type="evidence" value="ECO:0007669"/>
    <property type="project" value="UniProtKB-KW"/>
</dbReference>
<dbReference type="Gene3D" id="1.10.150.130">
    <property type="match status" value="1"/>
</dbReference>
<dbReference type="PANTHER" id="PTHR30349:SF64">
    <property type="entry name" value="PROPHAGE INTEGRASE INTD-RELATED"/>
    <property type="match status" value="1"/>
</dbReference>
<dbReference type="GO" id="GO:0006310">
    <property type="term" value="P:DNA recombination"/>
    <property type="evidence" value="ECO:0007669"/>
    <property type="project" value="UniProtKB-KW"/>
</dbReference>
<proteinExistence type="inferred from homology"/>
<protein>
    <submittedName>
        <fullName evidence="8">Integron integrase</fullName>
    </submittedName>
</protein>
<accession>A0AA37FK43</accession>
<dbReference type="PROSITE" id="PS51900">
    <property type="entry name" value="CB"/>
    <property type="match status" value="1"/>
</dbReference>
<dbReference type="EMBL" id="BPMS01000001">
    <property type="protein sequence ID" value="GIZ86865.1"/>
    <property type="molecule type" value="Genomic_DNA"/>
</dbReference>
<reference evidence="8 11" key="1">
    <citation type="submission" date="2021-07" db="EMBL/GenBank/DDBJ databases">
        <title>Whole genome sequencing of carbapenem-resistant Pseudomonas spp. isolated in Japan.</title>
        <authorList>
            <person name="Suzuki M."/>
            <person name="Maehana S."/>
            <person name="Kitasato H."/>
        </authorList>
    </citation>
    <scope>NUCLEOTIDE SEQUENCE</scope>
    <source>
        <strain evidence="8">KAM435</strain>
        <strain evidence="9 11">KAM436</strain>
    </source>
</reference>
<comment type="similarity">
    <text evidence="1">Belongs to the 'phage' integrase family.</text>
</comment>
<keyword evidence="2" id="KW-0229">DNA integration</keyword>
<dbReference type="Proteomes" id="UP000887228">
    <property type="component" value="Unassembled WGS sequence"/>
</dbReference>
<evidence type="ECO:0000256" key="4">
    <source>
        <dbReference type="ARBA" id="ARBA00023172"/>
    </source>
</evidence>
<evidence type="ECO:0000313" key="11">
    <source>
        <dbReference type="Proteomes" id="UP000887228"/>
    </source>
</evidence>
<dbReference type="Proteomes" id="UP000887212">
    <property type="component" value="Unassembled WGS sequence"/>
</dbReference>
<dbReference type="GO" id="GO:0003677">
    <property type="term" value="F:DNA binding"/>
    <property type="evidence" value="ECO:0007669"/>
    <property type="project" value="UniProtKB-UniRule"/>
</dbReference>
<organism evidence="8 10">
    <name type="scientific">Aquipseudomonas alcaligenes</name>
    <name type="common">Pseudomonas alcaligenes</name>
    <dbReference type="NCBI Taxonomy" id="43263"/>
    <lineage>
        <taxon>Bacteria</taxon>
        <taxon>Pseudomonadati</taxon>
        <taxon>Pseudomonadota</taxon>
        <taxon>Gammaproteobacteria</taxon>
        <taxon>Pseudomonadales</taxon>
        <taxon>Pseudomonadaceae</taxon>
        <taxon>Aquipseudomonas</taxon>
    </lineage>
</organism>
<evidence type="ECO:0000313" key="8">
    <source>
        <dbReference type="EMBL" id="GIZ86865.1"/>
    </source>
</evidence>
<dbReference type="CDD" id="cd01193">
    <property type="entry name" value="INT_IntI_C"/>
    <property type="match status" value="1"/>
</dbReference>
<evidence type="ECO:0000259" key="7">
    <source>
        <dbReference type="PROSITE" id="PS51900"/>
    </source>
</evidence>
<dbReference type="SUPFAM" id="SSF56349">
    <property type="entry name" value="DNA breaking-rejoining enzymes"/>
    <property type="match status" value="1"/>
</dbReference>
<gene>
    <name evidence="8" type="ORF">KAM435_01920</name>
    <name evidence="9" type="ORF">KAM436_03390</name>
</gene>
<dbReference type="InterPro" id="IPR011010">
    <property type="entry name" value="DNA_brk_join_enz"/>
</dbReference>
<dbReference type="PROSITE" id="PS51898">
    <property type="entry name" value="TYR_RECOMBINASE"/>
    <property type="match status" value="1"/>
</dbReference>
<dbReference type="AlphaFoldDB" id="A0AA37FK43"/>
<evidence type="ECO:0000256" key="1">
    <source>
        <dbReference type="ARBA" id="ARBA00008857"/>
    </source>
</evidence>
<keyword evidence="4" id="KW-0233">DNA recombination</keyword>
<evidence type="ECO:0000256" key="3">
    <source>
        <dbReference type="ARBA" id="ARBA00023125"/>
    </source>
</evidence>
<evidence type="ECO:0000259" key="6">
    <source>
        <dbReference type="PROSITE" id="PS51898"/>
    </source>
</evidence>
<dbReference type="InterPro" id="IPR010998">
    <property type="entry name" value="Integrase_recombinase_N"/>
</dbReference>
<feature type="domain" description="Tyr recombinase" evidence="6">
    <location>
        <begin position="113"/>
        <end position="326"/>
    </location>
</feature>
<dbReference type="Pfam" id="PF13495">
    <property type="entry name" value="Phage_int_SAM_4"/>
    <property type="match status" value="1"/>
</dbReference>
<dbReference type="Pfam" id="PF00589">
    <property type="entry name" value="Phage_integrase"/>
    <property type="match status" value="1"/>
</dbReference>
<dbReference type="InterPro" id="IPR004107">
    <property type="entry name" value="Integrase_SAM-like_N"/>
</dbReference>
<evidence type="ECO:0000313" key="10">
    <source>
        <dbReference type="Proteomes" id="UP000887212"/>
    </source>
</evidence>
<dbReference type="EMBL" id="BPMT01000001">
    <property type="protein sequence ID" value="GIZ91371.1"/>
    <property type="molecule type" value="Genomic_DNA"/>
</dbReference>
<dbReference type="InterPro" id="IPR044068">
    <property type="entry name" value="CB"/>
</dbReference>
<evidence type="ECO:0000313" key="9">
    <source>
        <dbReference type="EMBL" id="GIZ91371.1"/>
    </source>
</evidence>
<dbReference type="InterPro" id="IPR011946">
    <property type="entry name" value="Integrase_integron-type"/>
</dbReference>
<name>A0AA37FK43_AQUAC</name>
<evidence type="ECO:0000256" key="5">
    <source>
        <dbReference type="PROSITE-ProRule" id="PRU01248"/>
    </source>
</evidence>
<comment type="caution">
    <text evidence="8">The sequence shown here is derived from an EMBL/GenBank/DDBJ whole genome shotgun (WGS) entry which is preliminary data.</text>
</comment>
<dbReference type="PANTHER" id="PTHR30349">
    <property type="entry name" value="PHAGE INTEGRASE-RELATED"/>
    <property type="match status" value="1"/>
</dbReference>
<keyword evidence="3 5" id="KW-0238">DNA-binding</keyword>
<evidence type="ECO:0000256" key="2">
    <source>
        <dbReference type="ARBA" id="ARBA00022908"/>
    </source>
</evidence>
<sequence length="331" mass="38149">MRHTLESNSDMDDKPRLLDQVREQIRLRHYSIRTEAVYLEWVKRFIRFHKYRHPQEMGAAEIEAFLSDLAVRRDVSASTQNQALSAILFLYKQVLQIELPWMDGVIRARRPRRLPVVLTREEVASVLAQLDGTLWLVASLLYGSGMRLMEVLRLRVKDVEFSRLEILIRDGKGQKDRVTMLPRKLAAPLQLHLERVRALHEQDLQEGYGRANLPHALARKYPNAAAEWGWQFVFPSVNRSADPRSGGIFRHHLHEKTIQRAIRNAVRRVGLHKPATPHTLRHSFATHLLESGQDIRTVQELLGHADVKTTQIYTHVLNRGGLGVLSPLDRA</sequence>
<dbReference type="InterPro" id="IPR050090">
    <property type="entry name" value="Tyrosine_recombinase_XerCD"/>
</dbReference>